<proteinExistence type="predicted"/>
<dbReference type="HOGENOM" id="CLU_133470_0_0_1"/>
<dbReference type="Proteomes" id="UP000015104">
    <property type="component" value="Unassembled WGS sequence"/>
</dbReference>
<feature type="region of interest" description="Disordered" evidence="1">
    <location>
        <begin position="105"/>
        <end position="146"/>
    </location>
</feature>
<reference evidence="2" key="2">
    <citation type="submission" date="2015-06" db="UniProtKB">
        <authorList>
            <consortium name="EnsemblMetazoa"/>
        </authorList>
    </citation>
    <scope>IDENTIFICATION</scope>
</reference>
<accession>T1KG03</accession>
<keyword evidence="3" id="KW-1185">Reference proteome</keyword>
<protein>
    <submittedName>
        <fullName evidence="2">Uncharacterized protein</fullName>
    </submittedName>
</protein>
<reference evidence="3" key="1">
    <citation type="submission" date="2011-08" db="EMBL/GenBank/DDBJ databases">
        <authorList>
            <person name="Rombauts S."/>
        </authorList>
    </citation>
    <scope>NUCLEOTIDE SEQUENCE</scope>
    <source>
        <strain evidence="3">London</strain>
    </source>
</reference>
<name>T1KG03_TETUR</name>
<dbReference type="AlphaFoldDB" id="T1KG03"/>
<evidence type="ECO:0000313" key="2">
    <source>
        <dbReference type="EnsemblMetazoa" id="tetur10g05000.1"/>
    </source>
</evidence>
<organism evidence="2 3">
    <name type="scientific">Tetranychus urticae</name>
    <name type="common">Two-spotted spider mite</name>
    <dbReference type="NCBI Taxonomy" id="32264"/>
    <lineage>
        <taxon>Eukaryota</taxon>
        <taxon>Metazoa</taxon>
        <taxon>Ecdysozoa</taxon>
        <taxon>Arthropoda</taxon>
        <taxon>Chelicerata</taxon>
        <taxon>Arachnida</taxon>
        <taxon>Acari</taxon>
        <taxon>Acariformes</taxon>
        <taxon>Trombidiformes</taxon>
        <taxon>Prostigmata</taxon>
        <taxon>Eleutherengona</taxon>
        <taxon>Raphignathae</taxon>
        <taxon>Tetranychoidea</taxon>
        <taxon>Tetranychidae</taxon>
        <taxon>Tetranychus</taxon>
    </lineage>
</organism>
<evidence type="ECO:0000256" key="1">
    <source>
        <dbReference type="SAM" id="MobiDB-lite"/>
    </source>
</evidence>
<dbReference type="EnsemblMetazoa" id="tetur10g05000.1">
    <property type="protein sequence ID" value="tetur10g05000.1"/>
    <property type="gene ID" value="tetur10g05000"/>
</dbReference>
<dbReference type="EMBL" id="CAEY01000040">
    <property type="status" value="NOT_ANNOTATED_CDS"/>
    <property type="molecule type" value="Genomic_DNA"/>
</dbReference>
<sequence length="146" mass="16790">MGKWTRNIRQMEYKKIKWPVEVIARTKIDGQWKYKLRATWYDAPEVVTDCEDSLDLPFEVRDETVKTIEELHEMSSDARIRKRGGVVYKCPLCGKTFAPGRKDCAESHLNGRHKGEKRKASCPVRKKDPNDDCNGPTGLDVVPVNK</sequence>
<evidence type="ECO:0000313" key="3">
    <source>
        <dbReference type="Proteomes" id="UP000015104"/>
    </source>
</evidence>